<dbReference type="PANTHER" id="PTHR10663:SF388">
    <property type="entry name" value="GOLGI-SPECIFIC BREFELDIN A-RESISTANCE GUANINE NUCLEOTIDE EXCHANGE FACTOR 1"/>
    <property type="match status" value="1"/>
</dbReference>
<evidence type="ECO:0000259" key="2">
    <source>
        <dbReference type="PROSITE" id="PS50190"/>
    </source>
</evidence>
<dbReference type="InterPro" id="IPR000904">
    <property type="entry name" value="Sec7_dom"/>
</dbReference>
<feature type="domain" description="SEC7" evidence="2">
    <location>
        <begin position="173"/>
        <end position="272"/>
    </location>
</feature>
<dbReference type="InterPro" id="IPR023394">
    <property type="entry name" value="Sec7_C_sf"/>
</dbReference>
<dbReference type="PANTHER" id="PTHR10663">
    <property type="entry name" value="GUANYL-NUCLEOTIDE EXCHANGE FACTOR"/>
    <property type="match status" value="1"/>
</dbReference>
<dbReference type="EMBL" id="CAUYUJ010000038">
    <property type="protein sequence ID" value="CAK0788351.1"/>
    <property type="molecule type" value="Genomic_DNA"/>
</dbReference>
<dbReference type="SMART" id="SM00222">
    <property type="entry name" value="Sec7"/>
    <property type="match status" value="1"/>
</dbReference>
<feature type="compositionally biased region" description="Basic and acidic residues" evidence="1">
    <location>
        <begin position="290"/>
        <end position="300"/>
    </location>
</feature>
<organism evidence="3 4">
    <name type="scientific">Prorocentrum cordatum</name>
    <dbReference type="NCBI Taxonomy" id="2364126"/>
    <lineage>
        <taxon>Eukaryota</taxon>
        <taxon>Sar</taxon>
        <taxon>Alveolata</taxon>
        <taxon>Dinophyceae</taxon>
        <taxon>Prorocentrales</taxon>
        <taxon>Prorocentraceae</taxon>
        <taxon>Prorocentrum</taxon>
    </lineage>
</organism>
<dbReference type="SUPFAM" id="SSF48425">
    <property type="entry name" value="Sec7 domain"/>
    <property type="match status" value="1"/>
</dbReference>
<dbReference type="Pfam" id="PF01369">
    <property type="entry name" value="Sec7"/>
    <property type="match status" value="1"/>
</dbReference>
<sequence>PPWLKPCSLCRWPRAPLARADAGGARIGVQRMESTFVTAFNSCGSPKDVQRNAEAAGLSASDAARLLYSAGDRVSVDLLGQCLGDHRPFGRPFEEAAVGWYVEQPLSNSGQPCCIHCGVLGDQEGQEVLVCEGCRLISFCRRCHMTASRQGHVDKGWSCFGRACAAAIRESQKLPRDVNLDFDLKVGGRYVDVTVPKDSLLWERASPFRTEDAVMILSFAIIMLTTNLHSVKIKKEKKMQKHEFLAQLREQNDGSNFPGDFLSQIYDNIKQNEFRVDTASTAPSRPPADVPRRTASAERRFGHRRVRSDGGASMLRRSRPPSQEPRP</sequence>
<dbReference type="Proteomes" id="UP001189429">
    <property type="component" value="Unassembled WGS sequence"/>
</dbReference>
<reference evidence="3" key="1">
    <citation type="submission" date="2023-10" db="EMBL/GenBank/DDBJ databases">
        <authorList>
            <person name="Chen Y."/>
            <person name="Shah S."/>
            <person name="Dougan E. K."/>
            <person name="Thang M."/>
            <person name="Chan C."/>
        </authorList>
    </citation>
    <scope>NUCLEOTIDE SEQUENCE [LARGE SCALE GENOMIC DNA]</scope>
</reference>
<dbReference type="PROSITE" id="PS50190">
    <property type="entry name" value="SEC7"/>
    <property type="match status" value="1"/>
</dbReference>
<feature type="region of interest" description="Disordered" evidence="1">
    <location>
        <begin position="278"/>
        <end position="327"/>
    </location>
</feature>
<proteinExistence type="predicted"/>
<dbReference type="InterPro" id="IPR035999">
    <property type="entry name" value="Sec7_dom_sf"/>
</dbReference>
<protein>
    <recommendedName>
        <fullName evidence="2">SEC7 domain-containing protein</fullName>
    </recommendedName>
</protein>
<feature type="non-terminal residue" evidence="3">
    <location>
        <position position="1"/>
    </location>
</feature>
<accession>A0ABN9P6Q3</accession>
<dbReference type="Gene3D" id="1.10.1000.11">
    <property type="entry name" value="Arf Nucleotide-binding Site Opener,domain 2"/>
    <property type="match status" value="1"/>
</dbReference>
<evidence type="ECO:0000313" key="3">
    <source>
        <dbReference type="EMBL" id="CAK0788351.1"/>
    </source>
</evidence>
<comment type="caution">
    <text evidence="3">The sequence shown here is derived from an EMBL/GenBank/DDBJ whole genome shotgun (WGS) entry which is preliminary data.</text>
</comment>
<gene>
    <name evidence="3" type="ORF">PCOR1329_LOCUS263</name>
</gene>
<keyword evidence="4" id="KW-1185">Reference proteome</keyword>
<evidence type="ECO:0000313" key="4">
    <source>
        <dbReference type="Proteomes" id="UP001189429"/>
    </source>
</evidence>
<name>A0ABN9P6Q3_9DINO</name>
<evidence type="ECO:0000256" key="1">
    <source>
        <dbReference type="SAM" id="MobiDB-lite"/>
    </source>
</evidence>